<gene>
    <name evidence="7" type="ORF">ONZ51_g923</name>
</gene>
<feature type="transmembrane region" description="Helical" evidence="6">
    <location>
        <begin position="916"/>
        <end position="940"/>
    </location>
</feature>
<evidence type="ECO:0000256" key="3">
    <source>
        <dbReference type="ARBA" id="ARBA00022989"/>
    </source>
</evidence>
<feature type="transmembrane region" description="Helical" evidence="6">
    <location>
        <begin position="638"/>
        <end position="662"/>
    </location>
</feature>
<feature type="region of interest" description="Disordered" evidence="5">
    <location>
        <begin position="539"/>
        <end position="560"/>
    </location>
</feature>
<dbReference type="Pfam" id="PF01566">
    <property type="entry name" value="Nramp"/>
    <property type="match status" value="2"/>
</dbReference>
<evidence type="ECO:0000256" key="2">
    <source>
        <dbReference type="ARBA" id="ARBA00022692"/>
    </source>
</evidence>
<keyword evidence="2 6" id="KW-0812">Transmembrane</keyword>
<accession>A0AAD7U2F1</accession>
<dbReference type="Proteomes" id="UP001215151">
    <property type="component" value="Unassembled WGS sequence"/>
</dbReference>
<name>A0AAD7U2F1_9APHY</name>
<organism evidence="7 8">
    <name type="scientific">Trametes cubensis</name>
    <dbReference type="NCBI Taxonomy" id="1111947"/>
    <lineage>
        <taxon>Eukaryota</taxon>
        <taxon>Fungi</taxon>
        <taxon>Dikarya</taxon>
        <taxon>Basidiomycota</taxon>
        <taxon>Agaricomycotina</taxon>
        <taxon>Agaricomycetes</taxon>
        <taxon>Polyporales</taxon>
        <taxon>Polyporaceae</taxon>
        <taxon>Trametes</taxon>
    </lineage>
</organism>
<comment type="subcellular location">
    <subcellularLocation>
        <location evidence="1">Membrane</location>
        <topology evidence="1">Multi-pass membrane protein</topology>
    </subcellularLocation>
</comment>
<keyword evidence="3 6" id="KW-1133">Transmembrane helix</keyword>
<feature type="compositionally biased region" description="Basic and acidic residues" evidence="5">
    <location>
        <begin position="501"/>
        <end position="510"/>
    </location>
</feature>
<feature type="transmembrane region" description="Helical" evidence="6">
    <location>
        <begin position="1137"/>
        <end position="1159"/>
    </location>
</feature>
<dbReference type="AlphaFoldDB" id="A0AAD7U2F1"/>
<feature type="compositionally biased region" description="Low complexity" evidence="5">
    <location>
        <begin position="1086"/>
        <end position="1095"/>
    </location>
</feature>
<evidence type="ECO:0000256" key="1">
    <source>
        <dbReference type="ARBA" id="ARBA00004141"/>
    </source>
</evidence>
<dbReference type="NCBIfam" id="TIGR01197">
    <property type="entry name" value="nramp"/>
    <property type="match status" value="1"/>
</dbReference>
<dbReference type="GO" id="GO:0015086">
    <property type="term" value="F:cadmium ion transmembrane transporter activity"/>
    <property type="evidence" value="ECO:0007669"/>
    <property type="project" value="TreeGrafter"/>
</dbReference>
<evidence type="ECO:0008006" key="9">
    <source>
        <dbReference type="Google" id="ProtNLM"/>
    </source>
</evidence>
<feature type="transmembrane region" description="Helical" evidence="6">
    <location>
        <begin position="708"/>
        <end position="741"/>
    </location>
</feature>
<feature type="transmembrane region" description="Helical" evidence="6">
    <location>
        <begin position="683"/>
        <end position="702"/>
    </location>
</feature>
<evidence type="ECO:0000313" key="7">
    <source>
        <dbReference type="EMBL" id="KAJ8496707.1"/>
    </source>
</evidence>
<dbReference type="GO" id="GO:0030026">
    <property type="term" value="P:intracellular manganese ion homeostasis"/>
    <property type="evidence" value="ECO:0007669"/>
    <property type="project" value="TreeGrafter"/>
</dbReference>
<keyword evidence="4 6" id="KW-0472">Membrane</keyword>
<dbReference type="PRINTS" id="PR00447">
    <property type="entry name" value="NATRESASSCMP"/>
</dbReference>
<dbReference type="PANTHER" id="PTHR11706:SF101">
    <property type="entry name" value="MANGANESE TRANSPORTER SMF1"/>
    <property type="match status" value="1"/>
</dbReference>
<proteinExistence type="predicted"/>
<dbReference type="GO" id="GO:0034755">
    <property type="term" value="P:iron ion transmembrane transport"/>
    <property type="evidence" value="ECO:0007669"/>
    <property type="project" value="TreeGrafter"/>
</dbReference>
<dbReference type="EMBL" id="JAPEVG010000012">
    <property type="protein sequence ID" value="KAJ8496707.1"/>
    <property type="molecule type" value="Genomic_DNA"/>
</dbReference>
<feature type="region of interest" description="Disordered" evidence="5">
    <location>
        <begin position="1070"/>
        <end position="1120"/>
    </location>
</feature>
<dbReference type="GO" id="GO:0005384">
    <property type="term" value="F:manganese ion transmembrane transporter activity"/>
    <property type="evidence" value="ECO:0007669"/>
    <property type="project" value="TreeGrafter"/>
</dbReference>
<evidence type="ECO:0000313" key="8">
    <source>
        <dbReference type="Proteomes" id="UP001215151"/>
    </source>
</evidence>
<reference evidence="7" key="1">
    <citation type="submission" date="2022-11" db="EMBL/GenBank/DDBJ databases">
        <title>Genome Sequence of Cubamyces cubensis.</title>
        <authorList>
            <person name="Buettner E."/>
        </authorList>
    </citation>
    <scope>NUCLEOTIDE SEQUENCE</scope>
    <source>
        <strain evidence="7">MPL-01</strain>
    </source>
</reference>
<feature type="transmembrane region" description="Helical" evidence="6">
    <location>
        <begin position="797"/>
        <end position="816"/>
    </location>
</feature>
<evidence type="ECO:0000256" key="5">
    <source>
        <dbReference type="SAM" id="MobiDB-lite"/>
    </source>
</evidence>
<comment type="caution">
    <text evidence="7">The sequence shown here is derived from an EMBL/GenBank/DDBJ whole genome shotgun (WGS) entry which is preliminary data.</text>
</comment>
<feature type="transmembrane region" description="Helical" evidence="6">
    <location>
        <begin position="1009"/>
        <end position="1027"/>
    </location>
</feature>
<feature type="region of interest" description="Disordered" evidence="5">
    <location>
        <begin position="480"/>
        <end position="527"/>
    </location>
</feature>
<feature type="compositionally biased region" description="Low complexity" evidence="5">
    <location>
        <begin position="484"/>
        <end position="499"/>
    </location>
</feature>
<dbReference type="NCBIfam" id="NF037982">
    <property type="entry name" value="Nramp_1"/>
    <property type="match status" value="2"/>
</dbReference>
<feature type="compositionally biased region" description="Basic and acidic residues" evidence="5">
    <location>
        <begin position="1096"/>
        <end position="1111"/>
    </location>
</feature>
<feature type="transmembrane region" description="Helical" evidence="6">
    <location>
        <begin position="1033"/>
        <end position="1056"/>
    </location>
</feature>
<feature type="compositionally biased region" description="Polar residues" evidence="5">
    <location>
        <begin position="1072"/>
        <end position="1084"/>
    </location>
</feature>
<dbReference type="GO" id="GO:0005886">
    <property type="term" value="C:plasma membrane"/>
    <property type="evidence" value="ECO:0007669"/>
    <property type="project" value="TreeGrafter"/>
</dbReference>
<sequence length="1166" mass="123858">MARALQQPSRTRLARSFGSRLVQGLRQKSSWFIKNIVKARPDAVVRAEPRILRRHPRTARRNELHFAGRVQVAVARQELVISDIPAVEKTTGVALPSAPAQGKTLKSVRRLKRIGGRAVVALTVVGEDQDSDSEDFGNPCSFAGEDSSVPSEYHSAVSHLTDLSGLGSSLLPQFVDEDSGVVFARICLGPDERSLPATGAFTGEYSSTLNASVPITPIAQGSGTACPSLLAAPSLMLTLPTPQIAHSPVFVPRSPITLSKYVEATTPVHGSNPLAPPSPATSCGSPSLSPAPSVPSCDRCCLGQLEIDGVVCRACEKQWLACKMWYQAHDGGATAVAHRAVHQARGEYRERGSATASTRGLGFGSSISLKKELPFKVLPTPSGPSGRPVHMGAGSALRLGPGSSNSGMSSGVVTQVWARTTRAATRCSPIRRGSAVPAAAAAKPDGAPGVRAVLRALCARSASIAPGLFPVSRDVHRPGSEAVLSRSSSDDLSATSWTARIGDHQRRPSDSDTDSGSGSGSGLTSDLCSGSVGDILYSGSERSGRQGTCPSPPEPPLKRAYTQNNVSFQPQQLQPPPQLPDPRPRPLWLERARKYAWIVIQHVSKHTGVGIVCAVAYFDPGNWGVDLQAGSEFGYKLLFIVLLAGVFAIVMQSLASRLGCVTGLDLASHCRLLLYNRPKHTRFWRWGVLYPLYALSEIAIISTDLAELLGSAIALCLLFPALPLWAGVLLTASDVLVLLALRDPMAGKPVRLFELAIAALVFIVLICMAIIISKAQVQWGDAFFGFVPSKTVIQSDALYTSIGIIGATVMPHSLFLGSALATQDRVDHLPDPAKDTQLTTVDSTVSSVSDVTISDTPAAGKRGPYSLMEYIRACVKRHFRITPVTDLAEVATSHAEHENRPYSFVRKHLYHGIVDMVVSLLGLAVVINSMILILSSAVFFKGDTGSEDPASLFDAYALLGNLVGKPAAILFALALLASGQSSSIIATLAGQIVSEGFIRWRLSPVMRRLFTRCLGLIPSLIVAAASGRSGIDTLLVASQVILSIVLPFIVLPLVWLTSSRAIMSVKKPNKTRPVSTASDTQTEPVSEAASTFESASEAREKARVERREQARGADGSVDGAGAEAQAEETIVDFSNGWVVMLLGYAIWLVVVIANVYAIIGLCLGLD</sequence>
<dbReference type="InterPro" id="IPR001046">
    <property type="entry name" value="NRAMP_fam"/>
</dbReference>
<evidence type="ECO:0000256" key="4">
    <source>
        <dbReference type="ARBA" id="ARBA00023136"/>
    </source>
</evidence>
<feature type="region of interest" description="Disordered" evidence="5">
    <location>
        <begin position="269"/>
        <end position="288"/>
    </location>
</feature>
<dbReference type="PANTHER" id="PTHR11706">
    <property type="entry name" value="SOLUTE CARRIER PROTEIN FAMILY 11 MEMBER"/>
    <property type="match status" value="1"/>
</dbReference>
<keyword evidence="8" id="KW-1185">Reference proteome</keyword>
<evidence type="ECO:0000256" key="6">
    <source>
        <dbReference type="SAM" id="Phobius"/>
    </source>
</evidence>
<protein>
    <recommendedName>
        <fullName evidence="9">Nramp-domain-containing protein</fullName>
    </recommendedName>
</protein>
<feature type="transmembrane region" description="Helical" evidence="6">
    <location>
        <begin position="753"/>
        <end position="777"/>
    </location>
</feature>